<evidence type="ECO:0000256" key="1">
    <source>
        <dbReference type="ARBA" id="ARBA00004196"/>
    </source>
</evidence>
<dbReference type="InterPro" id="IPR036249">
    <property type="entry name" value="Thioredoxin-like_sf"/>
</dbReference>
<feature type="transmembrane region" description="Helical" evidence="4">
    <location>
        <begin position="85"/>
        <end position="101"/>
    </location>
</feature>
<keyword evidence="4" id="KW-0472">Membrane</keyword>
<evidence type="ECO:0000256" key="2">
    <source>
        <dbReference type="ARBA" id="ARBA00022748"/>
    </source>
</evidence>
<dbReference type="GO" id="GO:0005886">
    <property type="term" value="C:plasma membrane"/>
    <property type="evidence" value="ECO:0007669"/>
    <property type="project" value="InterPro"/>
</dbReference>
<proteinExistence type="predicted"/>
<protein>
    <submittedName>
        <fullName evidence="6">TlpA family protein disulfide reductase</fullName>
    </submittedName>
</protein>
<keyword evidence="4" id="KW-0812">Transmembrane</keyword>
<dbReference type="InterPro" id="IPR013740">
    <property type="entry name" value="Redoxin"/>
</dbReference>
<accession>A0A7G5ECH2</accession>
<dbReference type="PROSITE" id="PS00194">
    <property type="entry name" value="THIOREDOXIN_1"/>
    <property type="match status" value="1"/>
</dbReference>
<evidence type="ECO:0000313" key="7">
    <source>
        <dbReference type="Proteomes" id="UP000515240"/>
    </source>
</evidence>
<evidence type="ECO:0000256" key="3">
    <source>
        <dbReference type="ARBA" id="ARBA00023284"/>
    </source>
</evidence>
<dbReference type="EMBL" id="CP058554">
    <property type="protein sequence ID" value="QMV71697.1"/>
    <property type="molecule type" value="Genomic_DNA"/>
</dbReference>
<gene>
    <name evidence="6" type="ORF">HS961_01960</name>
</gene>
<evidence type="ECO:0000256" key="4">
    <source>
        <dbReference type="SAM" id="Phobius"/>
    </source>
</evidence>
<dbReference type="Gene3D" id="3.40.30.10">
    <property type="entry name" value="Glutaredoxin"/>
    <property type="match status" value="1"/>
</dbReference>
<dbReference type="Pfam" id="PF08534">
    <property type="entry name" value="Redoxin"/>
    <property type="match status" value="1"/>
</dbReference>
<dbReference type="GO" id="GO:0008961">
    <property type="term" value="F:phosphatidylglycerol-prolipoprotein diacylglyceryl transferase activity"/>
    <property type="evidence" value="ECO:0007669"/>
    <property type="project" value="InterPro"/>
</dbReference>
<keyword evidence="2" id="KW-0201">Cytochrome c-type biogenesis</keyword>
<dbReference type="RefSeq" id="WP_182326131.1">
    <property type="nucleotide sequence ID" value="NZ_CP058554.1"/>
</dbReference>
<dbReference type="PANTHER" id="PTHR42852:SF13">
    <property type="entry name" value="PROTEIN DIPZ"/>
    <property type="match status" value="1"/>
</dbReference>
<dbReference type="CDD" id="cd02966">
    <property type="entry name" value="TlpA_like_family"/>
    <property type="match status" value="1"/>
</dbReference>
<dbReference type="InterPro" id="IPR013766">
    <property type="entry name" value="Thioredoxin_domain"/>
</dbReference>
<organism evidence="6 7">
    <name type="scientific">Comamonas piscis</name>
    <dbReference type="NCBI Taxonomy" id="1562974"/>
    <lineage>
        <taxon>Bacteria</taxon>
        <taxon>Pseudomonadati</taxon>
        <taxon>Pseudomonadota</taxon>
        <taxon>Betaproteobacteria</taxon>
        <taxon>Burkholderiales</taxon>
        <taxon>Comamonadaceae</taxon>
        <taxon>Comamonas</taxon>
    </lineage>
</organism>
<dbReference type="GO" id="GO:0030313">
    <property type="term" value="C:cell envelope"/>
    <property type="evidence" value="ECO:0007669"/>
    <property type="project" value="UniProtKB-SubCell"/>
</dbReference>
<dbReference type="PANTHER" id="PTHR42852">
    <property type="entry name" value="THIOL:DISULFIDE INTERCHANGE PROTEIN DSBE"/>
    <property type="match status" value="1"/>
</dbReference>
<sequence length="273" mass="29895">MSASLQIGPFSLPWGLVILMLAWLLADVLLARWARQRGLSTTPHAWLLPLLALVAARLGFVARYADEYLAQPLSLFNVRDGGWEPWAALAVTVVYIWWLWLRKKAVLQPLAGAAALFAVLWLGGNALVYQFSPSAKALPQLALVALDAQTHAIDQFKGKPVVINLWASWCTPCVREMPALLEAQKRYPQAQFLWVNQQEAPEVVLKAARGFGLPDGQVLLDPRNSMGEVAGSRALPTTLFYDANGQLQGQRVGELSGASLNEFMQKIVPATGS</sequence>
<feature type="transmembrane region" description="Helical" evidence="4">
    <location>
        <begin position="45"/>
        <end position="65"/>
    </location>
</feature>
<comment type="subcellular location">
    <subcellularLocation>
        <location evidence="1">Cell envelope</location>
    </subcellularLocation>
</comment>
<dbReference type="AlphaFoldDB" id="A0A7G5ECH2"/>
<feature type="transmembrane region" description="Helical" evidence="4">
    <location>
        <begin position="12"/>
        <end position="33"/>
    </location>
</feature>
<keyword evidence="7" id="KW-1185">Reference proteome</keyword>
<dbReference type="GO" id="GO:0015036">
    <property type="term" value="F:disulfide oxidoreductase activity"/>
    <property type="evidence" value="ECO:0007669"/>
    <property type="project" value="UniProtKB-ARBA"/>
</dbReference>
<dbReference type="Pfam" id="PF01790">
    <property type="entry name" value="LGT"/>
    <property type="match status" value="1"/>
</dbReference>
<dbReference type="GO" id="GO:0042158">
    <property type="term" value="P:lipoprotein biosynthetic process"/>
    <property type="evidence" value="ECO:0007669"/>
    <property type="project" value="InterPro"/>
</dbReference>
<dbReference type="InterPro" id="IPR001640">
    <property type="entry name" value="Lgt"/>
</dbReference>
<dbReference type="InterPro" id="IPR050553">
    <property type="entry name" value="Thioredoxin_ResA/DsbE_sf"/>
</dbReference>
<keyword evidence="3" id="KW-0676">Redox-active center</keyword>
<dbReference type="PROSITE" id="PS51352">
    <property type="entry name" value="THIOREDOXIN_2"/>
    <property type="match status" value="1"/>
</dbReference>
<evidence type="ECO:0000259" key="5">
    <source>
        <dbReference type="PROSITE" id="PS51352"/>
    </source>
</evidence>
<dbReference type="Proteomes" id="UP000515240">
    <property type="component" value="Chromosome"/>
</dbReference>
<keyword evidence="4" id="KW-1133">Transmembrane helix</keyword>
<dbReference type="GO" id="GO:0017004">
    <property type="term" value="P:cytochrome complex assembly"/>
    <property type="evidence" value="ECO:0007669"/>
    <property type="project" value="UniProtKB-KW"/>
</dbReference>
<feature type="transmembrane region" description="Helical" evidence="4">
    <location>
        <begin position="113"/>
        <end position="131"/>
    </location>
</feature>
<name>A0A7G5ECH2_9BURK</name>
<reference evidence="6 7" key="1">
    <citation type="journal article" date="2020" name="G3 (Bethesda)">
        <title>CeMbio - The Caenorhabditis elegans Microbiome Resource.</title>
        <authorList>
            <person name="Dirksen P."/>
            <person name="Assie A."/>
            <person name="Zimmermann J."/>
            <person name="Zhang F."/>
            <person name="Tietje A.M."/>
            <person name="Marsh S.A."/>
            <person name="Felix M.A."/>
            <person name="Shapira M."/>
            <person name="Kaleta C."/>
            <person name="Schulenburg H."/>
            <person name="Samuel B."/>
        </authorList>
    </citation>
    <scope>NUCLEOTIDE SEQUENCE [LARGE SCALE GENOMIC DNA]</scope>
    <source>
        <strain evidence="6 7">BIGb0172</strain>
    </source>
</reference>
<feature type="domain" description="Thioredoxin" evidence="5">
    <location>
        <begin position="132"/>
        <end position="269"/>
    </location>
</feature>
<dbReference type="InterPro" id="IPR017937">
    <property type="entry name" value="Thioredoxin_CS"/>
</dbReference>
<dbReference type="KEGG" id="cpis:HS961_01960"/>
<evidence type="ECO:0000313" key="6">
    <source>
        <dbReference type="EMBL" id="QMV71697.1"/>
    </source>
</evidence>
<dbReference type="SUPFAM" id="SSF52833">
    <property type="entry name" value="Thioredoxin-like"/>
    <property type="match status" value="1"/>
</dbReference>